<dbReference type="CTD" id="9950375"/>
<reference evidence="1" key="1">
    <citation type="submission" date="2012-04" db="EMBL/GenBank/DDBJ databases">
        <title>The Genome Sequence of Loa loa.</title>
        <authorList>
            <consortium name="The Broad Institute Genome Sequencing Platform"/>
            <consortium name="Broad Institute Genome Sequencing Center for Infectious Disease"/>
            <person name="Nutman T.B."/>
            <person name="Fink D.L."/>
            <person name="Russ C."/>
            <person name="Young S."/>
            <person name="Zeng Q."/>
            <person name="Gargeya S."/>
            <person name="Alvarado L."/>
            <person name="Berlin A."/>
            <person name="Chapman S.B."/>
            <person name="Chen Z."/>
            <person name="Freedman E."/>
            <person name="Gellesch M."/>
            <person name="Goldberg J."/>
            <person name="Griggs A."/>
            <person name="Gujja S."/>
            <person name="Heilman E.R."/>
            <person name="Heiman D."/>
            <person name="Howarth C."/>
            <person name="Mehta T."/>
            <person name="Neiman D."/>
            <person name="Pearson M."/>
            <person name="Roberts A."/>
            <person name="Saif S."/>
            <person name="Shea T."/>
            <person name="Shenoy N."/>
            <person name="Sisk P."/>
            <person name="Stolte C."/>
            <person name="Sykes S."/>
            <person name="White J."/>
            <person name="Yandava C."/>
            <person name="Haas B."/>
            <person name="Henn M.R."/>
            <person name="Nusbaum C."/>
            <person name="Birren B."/>
        </authorList>
    </citation>
    <scope>NUCLEOTIDE SEQUENCE [LARGE SCALE GENOMIC DNA]</scope>
</reference>
<proteinExistence type="predicted"/>
<dbReference type="KEGG" id="loa:LOAG_12905"/>
<dbReference type="OrthoDB" id="10543979at2759"/>
<dbReference type="EMBL" id="JH712182">
    <property type="protein sequence ID" value="EFO15603.1"/>
    <property type="molecule type" value="Genomic_DNA"/>
</dbReference>
<dbReference type="AlphaFoldDB" id="A0A1S0TKD7"/>
<gene>
    <name evidence="1" type="ORF">LOAG_12905</name>
</gene>
<dbReference type="InParanoid" id="A0A1S0TKD7"/>
<accession>A0A1S0TKD7</accession>
<name>A0A1S0TKD7_LOALO</name>
<dbReference type="GeneID" id="9950375"/>
<protein>
    <submittedName>
        <fullName evidence="1">Uncharacterized protein</fullName>
    </submittedName>
</protein>
<sequence length="61" mass="7098">MARQHIHLAFSGWYCYYGRARAEVASDIEAAAILSLLGYQTAYEQQFKLQNRPSYRKLARD</sequence>
<dbReference type="RefSeq" id="XP_003148466.1">
    <property type="nucleotide sequence ID" value="XM_003148418.1"/>
</dbReference>
<organism evidence="1">
    <name type="scientific">Loa loa</name>
    <name type="common">Eye worm</name>
    <name type="synonym">Filaria loa</name>
    <dbReference type="NCBI Taxonomy" id="7209"/>
    <lineage>
        <taxon>Eukaryota</taxon>
        <taxon>Metazoa</taxon>
        <taxon>Ecdysozoa</taxon>
        <taxon>Nematoda</taxon>
        <taxon>Chromadorea</taxon>
        <taxon>Rhabditida</taxon>
        <taxon>Spirurina</taxon>
        <taxon>Spiruromorpha</taxon>
        <taxon>Filarioidea</taxon>
        <taxon>Onchocercidae</taxon>
        <taxon>Loa</taxon>
    </lineage>
</organism>
<evidence type="ECO:0000313" key="1">
    <source>
        <dbReference type="EMBL" id="EFO15603.1"/>
    </source>
</evidence>